<organism evidence="6 7">
    <name type="scientific">Dokdonia sinensis</name>
    <dbReference type="NCBI Taxonomy" id="2479847"/>
    <lineage>
        <taxon>Bacteria</taxon>
        <taxon>Pseudomonadati</taxon>
        <taxon>Bacteroidota</taxon>
        <taxon>Flavobacteriia</taxon>
        <taxon>Flavobacteriales</taxon>
        <taxon>Flavobacteriaceae</taxon>
        <taxon>Dokdonia</taxon>
    </lineage>
</organism>
<feature type="modified residue" description="N6-(pyridoxal phosphate)lysine" evidence="4">
    <location>
        <position position="198"/>
    </location>
</feature>
<dbReference type="CDD" id="cd00616">
    <property type="entry name" value="AHBA_syn"/>
    <property type="match status" value="1"/>
</dbReference>
<dbReference type="OrthoDB" id="9804264at2"/>
<reference evidence="6 7" key="1">
    <citation type="submission" date="2018-10" db="EMBL/GenBank/DDBJ databases">
        <title>Dokdonia luteus sp. nov., isolated from sea water.</title>
        <authorList>
            <person name="Zhou L.Y."/>
            <person name="Du Z.J."/>
        </authorList>
    </citation>
    <scope>NUCLEOTIDE SEQUENCE [LARGE SCALE GENOMIC DNA]</scope>
    <source>
        <strain evidence="6 7">SH27</strain>
    </source>
</reference>
<comment type="caution">
    <text evidence="6">The sequence shown here is derived from an EMBL/GenBank/DDBJ whole genome shotgun (WGS) entry which is preliminary data.</text>
</comment>
<dbReference type="PANTHER" id="PTHR30244">
    <property type="entry name" value="TRANSAMINASE"/>
    <property type="match status" value="1"/>
</dbReference>
<protein>
    <submittedName>
        <fullName evidence="6">DegT/DnrJ/EryC1/StrS family aminotransferase</fullName>
    </submittedName>
</protein>
<dbReference type="Proteomes" id="UP000281985">
    <property type="component" value="Unassembled WGS sequence"/>
</dbReference>
<comment type="similarity">
    <text evidence="2 5">Belongs to the DegT/DnrJ/EryC1 family.</text>
</comment>
<dbReference type="Gene3D" id="3.90.1150.10">
    <property type="entry name" value="Aspartate Aminotransferase, domain 1"/>
    <property type="match status" value="1"/>
</dbReference>
<dbReference type="PANTHER" id="PTHR30244:SF36">
    <property type="entry name" value="3-OXO-GLUCOSE-6-PHOSPHATE:GLUTAMATE AMINOTRANSFERASE"/>
    <property type="match status" value="1"/>
</dbReference>
<dbReference type="InterPro" id="IPR015424">
    <property type="entry name" value="PyrdxlP-dep_Trfase"/>
</dbReference>
<evidence type="ECO:0000256" key="5">
    <source>
        <dbReference type="RuleBase" id="RU004508"/>
    </source>
</evidence>
<dbReference type="SUPFAM" id="SSF53383">
    <property type="entry name" value="PLP-dependent transferases"/>
    <property type="match status" value="1"/>
</dbReference>
<dbReference type="Pfam" id="PF01041">
    <property type="entry name" value="DegT_DnrJ_EryC1"/>
    <property type="match status" value="1"/>
</dbReference>
<dbReference type="InterPro" id="IPR015421">
    <property type="entry name" value="PyrdxlP-dep_Trfase_major"/>
</dbReference>
<gene>
    <name evidence="6" type="ORF">EAX61_11935</name>
</gene>
<sequence>MIPFLDLKKINAPYQEAFQEKFQAFLEKGWYVLGDEVRAFEEEFAHYCGVSHCVGVANGLDALRLILEGYKILGKLNEGDEVLVASNTYIATILGIKQAGLIPVLVEADINTYNFNFADLARKVTPLTKVIMPTHLYGRLADMEKVSAFAKTCPELVSGAHKLLVVTDSAQSHGAKDASGKRSGSLGDASGFSFYPTKNLGALGDGGAITTNNPQLAEILRSLRNYGFEKRYVSKYLGINSRLDEVQASLLRLKLKNLDADNEKRRVIARRYLAEIKNPKLTLPQWSDGNDHVFHLFVIRCEERNALEKYLTENGVGTIIHYPIPPHKQEALVAFAQLDFPVTERIHREVISIPLSPVMTMEEVGKVILVLNAF</sequence>
<evidence type="ECO:0000256" key="1">
    <source>
        <dbReference type="ARBA" id="ARBA00022898"/>
    </source>
</evidence>
<dbReference type="PIRSF" id="PIRSF000390">
    <property type="entry name" value="PLP_StrS"/>
    <property type="match status" value="1"/>
</dbReference>
<accession>A0A3M0FXH9</accession>
<dbReference type="Gene3D" id="3.40.640.10">
    <property type="entry name" value="Type I PLP-dependent aspartate aminotransferase-like (Major domain)"/>
    <property type="match status" value="1"/>
</dbReference>
<evidence type="ECO:0000313" key="7">
    <source>
        <dbReference type="Proteomes" id="UP000281985"/>
    </source>
</evidence>
<dbReference type="GO" id="GO:0008483">
    <property type="term" value="F:transaminase activity"/>
    <property type="evidence" value="ECO:0007669"/>
    <property type="project" value="UniProtKB-KW"/>
</dbReference>
<feature type="active site" description="Proton acceptor" evidence="3">
    <location>
        <position position="198"/>
    </location>
</feature>
<keyword evidence="6" id="KW-0808">Transferase</keyword>
<dbReference type="EMBL" id="REFV01000011">
    <property type="protein sequence ID" value="RMB57450.1"/>
    <property type="molecule type" value="Genomic_DNA"/>
</dbReference>
<keyword evidence="1 4" id="KW-0663">Pyridoxal phosphate</keyword>
<dbReference type="AlphaFoldDB" id="A0A3M0FXH9"/>
<evidence type="ECO:0000313" key="6">
    <source>
        <dbReference type="EMBL" id="RMB57450.1"/>
    </source>
</evidence>
<evidence type="ECO:0000256" key="2">
    <source>
        <dbReference type="ARBA" id="ARBA00037999"/>
    </source>
</evidence>
<name>A0A3M0FXH9_9FLAO</name>
<keyword evidence="6" id="KW-0032">Aminotransferase</keyword>
<dbReference type="GO" id="GO:0030170">
    <property type="term" value="F:pyridoxal phosphate binding"/>
    <property type="evidence" value="ECO:0007669"/>
    <property type="project" value="TreeGrafter"/>
</dbReference>
<dbReference type="InterPro" id="IPR000653">
    <property type="entry name" value="DegT/StrS_aminotransferase"/>
</dbReference>
<dbReference type="RefSeq" id="WP_121917928.1">
    <property type="nucleotide sequence ID" value="NZ_REFV01000011.1"/>
</dbReference>
<keyword evidence="7" id="KW-1185">Reference proteome</keyword>
<proteinExistence type="inferred from homology"/>
<evidence type="ECO:0000256" key="3">
    <source>
        <dbReference type="PIRSR" id="PIRSR000390-1"/>
    </source>
</evidence>
<evidence type="ECO:0000256" key="4">
    <source>
        <dbReference type="PIRSR" id="PIRSR000390-2"/>
    </source>
</evidence>
<dbReference type="InterPro" id="IPR015422">
    <property type="entry name" value="PyrdxlP-dep_Trfase_small"/>
</dbReference>
<dbReference type="GO" id="GO:0000271">
    <property type="term" value="P:polysaccharide biosynthetic process"/>
    <property type="evidence" value="ECO:0007669"/>
    <property type="project" value="TreeGrafter"/>
</dbReference>